<reference evidence="3" key="1">
    <citation type="submission" date="2025-08" db="UniProtKB">
        <authorList>
            <consortium name="RefSeq"/>
        </authorList>
    </citation>
    <scope>IDENTIFICATION</scope>
</reference>
<dbReference type="Proteomes" id="UP000079169">
    <property type="component" value="Unplaced"/>
</dbReference>
<organism evidence="2 3">
    <name type="scientific">Diaphorina citri</name>
    <name type="common">Asian citrus psyllid</name>
    <dbReference type="NCBI Taxonomy" id="121845"/>
    <lineage>
        <taxon>Eukaryota</taxon>
        <taxon>Metazoa</taxon>
        <taxon>Ecdysozoa</taxon>
        <taxon>Arthropoda</taxon>
        <taxon>Hexapoda</taxon>
        <taxon>Insecta</taxon>
        <taxon>Pterygota</taxon>
        <taxon>Neoptera</taxon>
        <taxon>Paraneoptera</taxon>
        <taxon>Hemiptera</taxon>
        <taxon>Sternorrhyncha</taxon>
        <taxon>Psylloidea</taxon>
        <taxon>Psyllidae</taxon>
        <taxon>Diaphorininae</taxon>
        <taxon>Diaphorina</taxon>
    </lineage>
</organism>
<dbReference type="PaxDb" id="121845-A0A3Q0JGN8"/>
<dbReference type="GeneID" id="113471134"/>
<evidence type="ECO:0000313" key="2">
    <source>
        <dbReference type="Proteomes" id="UP000079169"/>
    </source>
</evidence>
<dbReference type="KEGG" id="dci:113471134"/>
<accession>A0A3Q0JGN8</accession>
<evidence type="ECO:0000256" key="1">
    <source>
        <dbReference type="SAM" id="MobiDB-lite"/>
    </source>
</evidence>
<proteinExistence type="predicted"/>
<dbReference type="AlphaFoldDB" id="A0A3Q0JGN8"/>
<sequence>MSKFYTEEHKIENKIPWRKTIKIQEGGNLSKKSKFEPKFRGVNHIKIKCFKRRTSKFYTEEHKIENKIPWRKTIKIQEGRNLSKKSKFEPKFRGVNHIKIKCFKRRRSKFYTEEHKIENKIPWRKTIKIQDGRNLSKKSKFEPKFREPHQN</sequence>
<evidence type="ECO:0000313" key="3">
    <source>
        <dbReference type="RefSeq" id="XP_026685850.1"/>
    </source>
</evidence>
<feature type="region of interest" description="Disordered" evidence="1">
    <location>
        <begin position="132"/>
        <end position="151"/>
    </location>
</feature>
<feature type="compositionally biased region" description="Basic and acidic residues" evidence="1">
    <location>
        <begin position="139"/>
        <end position="151"/>
    </location>
</feature>
<name>A0A3Q0JGN8_DIACI</name>
<protein>
    <submittedName>
        <fullName evidence="3">Uncharacterized protein LOC113471134</fullName>
    </submittedName>
</protein>
<dbReference type="RefSeq" id="XP_026685850.1">
    <property type="nucleotide sequence ID" value="XM_026830049.1"/>
</dbReference>
<keyword evidence="2" id="KW-1185">Reference proteome</keyword>
<gene>
    <name evidence="3" type="primary">LOC113471134</name>
</gene>